<dbReference type="RefSeq" id="WP_163300279.1">
    <property type="nucleotide sequence ID" value="NZ_JAAGRQ010000002.1"/>
</dbReference>
<dbReference type="PROSITE" id="PS50125">
    <property type="entry name" value="GUANYLATE_CYCLASE_2"/>
    <property type="match status" value="1"/>
</dbReference>
<reference evidence="3 4" key="1">
    <citation type="submission" date="2020-02" db="EMBL/GenBank/DDBJ databases">
        <title>Comparative genomics of sulfur disproportionating microorganisms.</title>
        <authorList>
            <person name="Ward L.M."/>
            <person name="Bertran E."/>
            <person name="Johnston D.T."/>
        </authorList>
    </citation>
    <scope>NUCLEOTIDE SEQUENCE [LARGE SCALE GENOMIC DNA]</scope>
    <source>
        <strain evidence="3 4">DSM 3696</strain>
    </source>
</reference>
<evidence type="ECO:0000313" key="3">
    <source>
        <dbReference type="EMBL" id="NDY55221.1"/>
    </source>
</evidence>
<accession>A0A7K3NGB4</accession>
<dbReference type="PANTHER" id="PTHR43081:SF1">
    <property type="entry name" value="ADENYLATE CYCLASE, TERMINAL-DIFFERENTIATION SPECIFIC"/>
    <property type="match status" value="1"/>
</dbReference>
<feature type="transmembrane region" description="Helical" evidence="1">
    <location>
        <begin position="398"/>
        <end position="418"/>
    </location>
</feature>
<dbReference type="AlphaFoldDB" id="A0A7K3NGB4"/>
<sequence length="654" mass="69497">MPIRPTAPPASEGFNPRLLELLRDTQSLAIATILAVTLAVALAATHLGWLAALDAWCHDAYHVLAGDRYEPSHTVIVSLDDASLEAFPDTPLVFWGPLYAKAISALVDAGALVVALDVHIGVTPTQWAGSFKADEGDLPLSLLDYDQPFDLALSGGKVILPADLTRNAEGVRLRLPAGEYVAALPSVEDGVGVTTLLRDADNVVRSMVSGYVMVRSEGDPASPGIWWSLSMQAVRRAFGDAASGVAAGMPPHRAPIAFCGPPGTIPRLSFASLLRPGGLSPQAAALVRGRAVFVGVEFEGSGDRLPTPYSFGLFRSGKRDMSNVEIHANVAETLLDPARLQVAPPWLGALFWLPFLVAAWGLTVRGALWRGAMGGLLLGLAGWWVGLAFFFWGILFPVAGLLVCLAGAFLGTSGLRLTRTERARARIRNLFGRYVSEQALALILKNGEEPPLGGAARPITVLFSDIRGFTKLSERLSPEQTLALLNDYLEQACEVVQRHGGMIDKFIGDAIMVLFGMPFANGNHARQAILAALELRDCAARFCESRAAEFDAKGLAPFHVGIGLHTGHAVVGNIGTSRRMEFTAIGDTVNLAARLEKQCKLLGWCIVASRATILAAGSGIRTGDEVDDLDISGRLGTVDVVEICGLDTPQGEGL</sequence>
<feature type="transmembrane region" description="Helical" evidence="1">
    <location>
        <begin position="27"/>
        <end position="49"/>
    </location>
</feature>
<feature type="transmembrane region" description="Helical" evidence="1">
    <location>
        <begin position="371"/>
        <end position="392"/>
    </location>
</feature>
<keyword evidence="4" id="KW-1185">Reference proteome</keyword>
<dbReference type="Pfam" id="PF05226">
    <property type="entry name" value="CHASE2"/>
    <property type="match status" value="1"/>
</dbReference>
<protein>
    <submittedName>
        <fullName evidence="3">Adenylate/guanylate cyclase domain-containing protein</fullName>
    </submittedName>
</protein>
<dbReference type="PANTHER" id="PTHR43081">
    <property type="entry name" value="ADENYLATE CYCLASE, TERMINAL-DIFFERENTIATION SPECIFIC-RELATED"/>
    <property type="match status" value="1"/>
</dbReference>
<dbReference type="Proteomes" id="UP000469724">
    <property type="component" value="Unassembled WGS sequence"/>
</dbReference>
<evidence type="ECO:0000259" key="2">
    <source>
        <dbReference type="PROSITE" id="PS50125"/>
    </source>
</evidence>
<dbReference type="InterPro" id="IPR001054">
    <property type="entry name" value="A/G_cyclase"/>
</dbReference>
<proteinExistence type="predicted"/>
<feature type="transmembrane region" description="Helical" evidence="1">
    <location>
        <begin position="346"/>
        <end position="364"/>
    </location>
</feature>
<dbReference type="EMBL" id="JAAGRQ010000002">
    <property type="protein sequence ID" value="NDY55221.1"/>
    <property type="molecule type" value="Genomic_DNA"/>
</dbReference>
<keyword evidence="1" id="KW-0812">Transmembrane</keyword>
<keyword evidence="1" id="KW-1133">Transmembrane helix</keyword>
<feature type="domain" description="Guanylate cyclase" evidence="2">
    <location>
        <begin position="460"/>
        <end position="596"/>
    </location>
</feature>
<dbReference type="InterPro" id="IPR007890">
    <property type="entry name" value="CHASE2"/>
</dbReference>
<name>A0A7K3NGB4_9BACT</name>
<dbReference type="Gene3D" id="3.30.70.1230">
    <property type="entry name" value="Nucleotide cyclase"/>
    <property type="match status" value="1"/>
</dbReference>
<dbReference type="GO" id="GO:0004016">
    <property type="term" value="F:adenylate cyclase activity"/>
    <property type="evidence" value="ECO:0007669"/>
    <property type="project" value="UniProtKB-ARBA"/>
</dbReference>
<dbReference type="InterPro" id="IPR050697">
    <property type="entry name" value="Adenylyl/Guanylyl_Cyclase_3/4"/>
</dbReference>
<comment type="caution">
    <text evidence="3">The sequence shown here is derived from an EMBL/GenBank/DDBJ whole genome shotgun (WGS) entry which is preliminary data.</text>
</comment>
<dbReference type="SMART" id="SM00044">
    <property type="entry name" value="CYCc"/>
    <property type="match status" value="1"/>
</dbReference>
<dbReference type="Pfam" id="PF00211">
    <property type="entry name" value="Guanylate_cyc"/>
    <property type="match status" value="1"/>
</dbReference>
<dbReference type="SUPFAM" id="SSF55073">
    <property type="entry name" value="Nucleotide cyclase"/>
    <property type="match status" value="1"/>
</dbReference>
<dbReference type="InterPro" id="IPR029787">
    <property type="entry name" value="Nucleotide_cyclase"/>
</dbReference>
<dbReference type="GO" id="GO:0006171">
    <property type="term" value="P:cAMP biosynthetic process"/>
    <property type="evidence" value="ECO:0007669"/>
    <property type="project" value="TreeGrafter"/>
</dbReference>
<dbReference type="CDD" id="cd07302">
    <property type="entry name" value="CHD"/>
    <property type="match status" value="1"/>
</dbReference>
<dbReference type="SMART" id="SM01080">
    <property type="entry name" value="CHASE2"/>
    <property type="match status" value="1"/>
</dbReference>
<organism evidence="3 4">
    <name type="scientific">Desulfolutivibrio sulfodismutans</name>
    <dbReference type="NCBI Taxonomy" id="63561"/>
    <lineage>
        <taxon>Bacteria</taxon>
        <taxon>Pseudomonadati</taxon>
        <taxon>Thermodesulfobacteriota</taxon>
        <taxon>Desulfovibrionia</taxon>
        <taxon>Desulfovibrionales</taxon>
        <taxon>Desulfovibrionaceae</taxon>
        <taxon>Desulfolutivibrio</taxon>
    </lineage>
</organism>
<evidence type="ECO:0000256" key="1">
    <source>
        <dbReference type="SAM" id="Phobius"/>
    </source>
</evidence>
<dbReference type="GO" id="GO:0035556">
    <property type="term" value="P:intracellular signal transduction"/>
    <property type="evidence" value="ECO:0007669"/>
    <property type="project" value="InterPro"/>
</dbReference>
<keyword evidence="1" id="KW-0472">Membrane</keyword>
<gene>
    <name evidence="3" type="ORF">G3N56_00480</name>
</gene>
<evidence type="ECO:0000313" key="4">
    <source>
        <dbReference type="Proteomes" id="UP000469724"/>
    </source>
</evidence>